<dbReference type="AlphaFoldDB" id="A0A4P9WY74"/>
<dbReference type="GO" id="GO:1990811">
    <property type="term" value="C:MWP complex"/>
    <property type="evidence" value="ECO:0007669"/>
    <property type="project" value="TreeGrafter"/>
</dbReference>
<evidence type="ECO:0000313" key="3">
    <source>
        <dbReference type="Proteomes" id="UP000268535"/>
    </source>
</evidence>
<dbReference type="InterPro" id="IPR015943">
    <property type="entry name" value="WD40/YVTN_repeat-like_dom_sf"/>
</dbReference>
<dbReference type="InterPro" id="IPR001680">
    <property type="entry name" value="WD40_rpt"/>
</dbReference>
<dbReference type="STRING" id="1555241.A0A4P9WY74"/>
<gene>
    <name evidence="1" type="ORF">CAUPRSCDRAFT_6179</name>
    <name evidence="2" type="ORF">CXG81DRAFT_12185</name>
</gene>
<accession>A0A4P9WY74</accession>
<dbReference type="OrthoDB" id="308690at2759"/>
<dbReference type="Proteomes" id="UP000268535">
    <property type="component" value="Unassembled WGS sequence"/>
</dbReference>
<dbReference type="InterPro" id="IPR036322">
    <property type="entry name" value="WD40_repeat_dom_sf"/>
</dbReference>
<reference evidence="1" key="3">
    <citation type="submission" date="2018-08" db="EMBL/GenBank/DDBJ databases">
        <title>Leveraging single-cell genomics to expand the Fungal Tree of Life.</title>
        <authorList>
            <consortium name="DOE Joint Genome Institute"/>
            <person name="Ahrendt S.R."/>
            <person name="Quandt C.A."/>
            <person name="Ciobanu D."/>
            <person name="Clum A."/>
            <person name="Salamov A."/>
            <person name="Andreopoulos B."/>
            <person name="Cheng J.-F."/>
            <person name="Woyke T."/>
            <person name="Pelin A."/>
            <person name="Henrissat B."/>
            <person name="Reynolds N."/>
            <person name="Benny G.L."/>
            <person name="Smith M.E."/>
            <person name="James T.Y."/>
            <person name="Grigoriev I.V."/>
        </authorList>
    </citation>
    <scope>NUCLEOTIDE SEQUENCE</scope>
    <source>
        <strain evidence="1">ATCC 52028</strain>
    </source>
</reference>
<dbReference type="GO" id="GO:0005815">
    <property type="term" value="C:microtubule organizing center"/>
    <property type="evidence" value="ECO:0007669"/>
    <property type="project" value="TreeGrafter"/>
</dbReference>
<dbReference type="SUPFAM" id="SSF50978">
    <property type="entry name" value="WD40 repeat-like"/>
    <property type="match status" value="1"/>
</dbReference>
<protein>
    <submittedName>
        <fullName evidence="1">YVTN repeat-like/Quino protein amine dehydrogenase</fullName>
    </submittedName>
</protein>
<organism evidence="1 3">
    <name type="scientific">Caulochytrium protostelioides</name>
    <dbReference type="NCBI Taxonomy" id="1555241"/>
    <lineage>
        <taxon>Eukaryota</taxon>
        <taxon>Fungi</taxon>
        <taxon>Fungi incertae sedis</taxon>
        <taxon>Chytridiomycota</taxon>
        <taxon>Chytridiomycota incertae sedis</taxon>
        <taxon>Chytridiomycetes</taxon>
        <taxon>Caulochytriales</taxon>
        <taxon>Caulochytriaceae</taxon>
        <taxon>Caulochytrium</taxon>
    </lineage>
</organism>
<dbReference type="Gene3D" id="2.130.10.10">
    <property type="entry name" value="YVTN repeat-like/Quinoprotein amine dehydrogenase"/>
    <property type="match status" value="3"/>
</dbReference>
<sequence>MEFTELCKQSSNHCAYSPNGQYLATVVGYRLVVRDVASLKAIQLYACNETIQQIAWSPDSLLILAASYKLGTFQVWRLDDPDWTATVSEGLAGLSRVQWMPDARHIWSISNHQLRSTVYSLVDGTTHPLPAPKTPTEGWALRCDGRYLAVCERQRSTDHLHLLDTTTWQTVHAFPCGTNDLRHLQWSPDGRYLAIWDGLFDPRVFVYLPTGQLVAEYAPDPCGAPETGRPRTGGLGIRTVAWAPSAQLLALGGYNGRVTLLNHYTWKPVAEWGHPKRLETSRETRDAVVYREIREPFRTMGYEIATLPLTMAAETSDDAVATPKSGVTRLAFSATGDYVLTSDGRLSQTLWIRRLVDVQLVAVVVQAQPILTAAWHPRQPDLLAFACGGGYVHLWKGETLGCELLEVPTTHFAVRKLAWSPDGASLLLMDKDKFCLAFPLNADALGGGVSPTLDCAGRPLESTFPSHAP</sequence>
<reference evidence="3 4" key="1">
    <citation type="journal article" date="2018" name="Nat. Microbiol.">
        <title>Leveraging single-cell genomics to expand the fungal tree of life.</title>
        <authorList>
            <person name="Ahrendt S.R."/>
            <person name="Quandt C.A."/>
            <person name="Ciobanu D."/>
            <person name="Clum A."/>
            <person name="Salamov A."/>
            <person name="Andreopoulos B."/>
            <person name="Cheng J.F."/>
            <person name="Woyke T."/>
            <person name="Pelin A."/>
            <person name="Henrissat B."/>
            <person name="Reynolds N.K."/>
            <person name="Benny G.L."/>
            <person name="Smith M.E."/>
            <person name="James T.Y."/>
            <person name="Grigoriev I.V."/>
        </authorList>
    </citation>
    <scope>NUCLEOTIDE SEQUENCE [LARGE SCALE GENOMIC DNA]</scope>
    <source>
        <strain evidence="3 4">ATCC 52028</strain>
    </source>
</reference>
<evidence type="ECO:0000313" key="2">
    <source>
        <dbReference type="EMBL" id="RKP01293.1"/>
    </source>
</evidence>
<dbReference type="EMBL" id="ML009199">
    <property type="protein sequence ID" value="RKO97662.1"/>
    <property type="molecule type" value="Genomic_DNA"/>
</dbReference>
<dbReference type="PANTHER" id="PTHR16220:SF0">
    <property type="entry name" value="WD REPEAT-CONTAINING PROTEIN WRAP73"/>
    <property type="match status" value="1"/>
</dbReference>
<evidence type="ECO:0000313" key="1">
    <source>
        <dbReference type="EMBL" id="RKO97662.1"/>
    </source>
</evidence>
<name>A0A4P9WY74_9FUNG</name>
<keyword evidence="4" id="KW-1185">Reference proteome</keyword>
<reference evidence="2" key="2">
    <citation type="submission" date="2018-04" db="EMBL/GenBank/DDBJ databases">
        <title>Leveraging single-cell genomics to expand the Fungal Tree of Life.</title>
        <authorList>
            <consortium name="DOE Joint Genome Institute"/>
            <person name="Ahrendt S.R."/>
            <person name="Quandt C.A."/>
            <person name="Ciobanu D."/>
            <person name="Clum A."/>
            <person name="Salamov A."/>
            <person name="Andreopoulos B."/>
            <person name="Cheng J.-F."/>
            <person name="Woyke T."/>
            <person name="Pelin A."/>
            <person name="Henrissat B."/>
            <person name="Benny G.L."/>
            <person name="Smith M.E."/>
            <person name="James T.Y."/>
            <person name="Grigoriev I.V."/>
        </authorList>
    </citation>
    <scope>NUCLEOTIDE SEQUENCE</scope>
    <source>
        <strain evidence="2">ATCC 52028</strain>
    </source>
</reference>
<dbReference type="SMART" id="SM00320">
    <property type="entry name" value="WD40"/>
    <property type="match status" value="4"/>
</dbReference>
<dbReference type="GO" id="GO:1990810">
    <property type="term" value="P:microtubule anchoring at mitotic spindle pole body"/>
    <property type="evidence" value="ECO:0007669"/>
    <property type="project" value="TreeGrafter"/>
</dbReference>
<dbReference type="PANTHER" id="PTHR16220">
    <property type="entry name" value="WD REPEAT PROTEIN 8-RELATED"/>
    <property type="match status" value="1"/>
</dbReference>
<dbReference type="EMBL" id="ML014177">
    <property type="protein sequence ID" value="RKP01293.1"/>
    <property type="molecule type" value="Genomic_DNA"/>
</dbReference>
<dbReference type="InterPro" id="IPR052778">
    <property type="entry name" value="Centrosome-WD_assoc"/>
</dbReference>
<dbReference type="Proteomes" id="UP000274922">
    <property type="component" value="Unassembled WGS sequence"/>
</dbReference>
<evidence type="ECO:0000313" key="4">
    <source>
        <dbReference type="Proteomes" id="UP000274922"/>
    </source>
</evidence>
<proteinExistence type="predicted"/>